<evidence type="ECO:0000313" key="3">
    <source>
        <dbReference type="Proteomes" id="UP000266118"/>
    </source>
</evidence>
<dbReference type="Proteomes" id="UP000266118">
    <property type="component" value="Chromosome"/>
</dbReference>
<accession>A0A386HR11</accession>
<keyword evidence="3" id="KW-1185">Reference proteome</keyword>
<organism evidence="2 3">
    <name type="scientific">Arachidicoccus soli</name>
    <dbReference type="NCBI Taxonomy" id="2341117"/>
    <lineage>
        <taxon>Bacteria</taxon>
        <taxon>Pseudomonadati</taxon>
        <taxon>Bacteroidota</taxon>
        <taxon>Chitinophagia</taxon>
        <taxon>Chitinophagales</taxon>
        <taxon>Chitinophagaceae</taxon>
        <taxon>Arachidicoccus</taxon>
    </lineage>
</organism>
<dbReference type="RefSeq" id="WP_119987824.1">
    <property type="nucleotide sequence ID" value="NZ_CP032489.1"/>
</dbReference>
<evidence type="ECO:0000313" key="2">
    <source>
        <dbReference type="EMBL" id="AYD47930.1"/>
    </source>
</evidence>
<dbReference type="Gene3D" id="1.10.260.40">
    <property type="entry name" value="lambda repressor-like DNA-binding domains"/>
    <property type="match status" value="1"/>
</dbReference>
<dbReference type="InterPro" id="IPR010982">
    <property type="entry name" value="Lambda_DNA-bd_dom_sf"/>
</dbReference>
<sequence length="334" mass="39208">MKSPITGKEMSLTKEKRSMDFRKETFEIVFHYYRCKDSGEQFTTTALDEVNINQLYNQYRDKFNIPFPDEIFKIREKYDLSAAKMSEILGFGINSYRQYEAGEMPSTANAKLIQVIDDPKNFIDMVALCGTLDEKFKAKYIQKAQLLVEERKRNIFNLNLKNYLLGNHLADIYSGYRNPNFEKFTEMVVYFSEKLQPFKTKMNKLLFYADFLMFKQSCFSITGKRYIAIDKGPVPDKYASIYEYLVSENEIEIQYTEFPQGYTGEQFNARKGRPFNSELFSESELEVLEKVSTVFKKTSTSDIIELSHLEEAWKKNEKGKSVISYEYAFELNQI</sequence>
<dbReference type="Pfam" id="PF15731">
    <property type="entry name" value="MqsA_antitoxin"/>
    <property type="match status" value="1"/>
</dbReference>
<dbReference type="GO" id="GO:0003677">
    <property type="term" value="F:DNA binding"/>
    <property type="evidence" value="ECO:0007669"/>
    <property type="project" value="InterPro"/>
</dbReference>
<dbReference type="NCBIfam" id="TIGR03830">
    <property type="entry name" value="CxxCG_CxxCG_HTH"/>
    <property type="match status" value="1"/>
</dbReference>
<dbReference type="OrthoDB" id="9804491at2"/>
<dbReference type="AlphaFoldDB" id="A0A386HR11"/>
<protein>
    <submittedName>
        <fullName evidence="2">DUF4065 domain-containing protein</fullName>
    </submittedName>
</protein>
<dbReference type="KEGG" id="ark:D6B99_10210"/>
<feature type="domain" description="Antitoxin SocA-like Panacea" evidence="1">
    <location>
        <begin position="203"/>
        <end position="314"/>
    </location>
</feature>
<gene>
    <name evidence="2" type="ORF">D6B99_10210</name>
</gene>
<proteinExistence type="predicted"/>
<dbReference type="InterPro" id="IPR025272">
    <property type="entry name" value="SocA_Panacea"/>
</dbReference>
<dbReference type="InterPro" id="IPR022452">
    <property type="entry name" value="MqsA"/>
</dbReference>
<name>A0A386HR11_9BACT</name>
<dbReference type="InterPro" id="IPR032758">
    <property type="entry name" value="MqsA/HigA-2"/>
</dbReference>
<reference evidence="2 3" key="1">
    <citation type="submission" date="2018-09" db="EMBL/GenBank/DDBJ databases">
        <title>Arachidicoccus sp. nov., a bacterium isolated from soil.</title>
        <authorList>
            <person name="Weon H.-Y."/>
            <person name="Kwon S.-W."/>
            <person name="Lee S.A."/>
        </authorList>
    </citation>
    <scope>NUCLEOTIDE SEQUENCE [LARGE SCALE GENOMIC DNA]</scope>
    <source>
        <strain evidence="2 3">KIS59-12</strain>
    </source>
</reference>
<dbReference type="Pfam" id="PF13274">
    <property type="entry name" value="SocA_Panacea"/>
    <property type="match status" value="1"/>
</dbReference>
<dbReference type="EMBL" id="CP032489">
    <property type="protein sequence ID" value="AYD47930.1"/>
    <property type="molecule type" value="Genomic_DNA"/>
</dbReference>
<evidence type="ECO:0000259" key="1">
    <source>
        <dbReference type="Pfam" id="PF13274"/>
    </source>
</evidence>